<evidence type="ECO:0000256" key="15">
    <source>
        <dbReference type="SAM" id="Phobius"/>
    </source>
</evidence>
<evidence type="ECO:0000256" key="5">
    <source>
        <dbReference type="ARBA" id="ARBA00022679"/>
    </source>
</evidence>
<keyword evidence="11" id="KW-0443">Lipid metabolism</keyword>
<evidence type="ECO:0000256" key="3">
    <source>
        <dbReference type="ARBA" id="ARBA00022475"/>
    </source>
</evidence>
<dbReference type="InterPro" id="IPR000829">
    <property type="entry name" value="DAGK"/>
</dbReference>
<feature type="transmembrane region" description="Helical" evidence="15">
    <location>
        <begin position="191"/>
        <end position="208"/>
    </location>
</feature>
<evidence type="ECO:0000256" key="13">
    <source>
        <dbReference type="ARBA" id="ARBA00023209"/>
    </source>
</evidence>
<keyword evidence="7" id="KW-0547">Nucleotide-binding</keyword>
<name>A0ABN6MU26_9BACT</name>
<evidence type="ECO:0000256" key="14">
    <source>
        <dbReference type="ARBA" id="ARBA00023264"/>
    </source>
</evidence>
<keyword evidence="14" id="KW-1208">Phospholipid metabolism</keyword>
<evidence type="ECO:0000313" key="16">
    <source>
        <dbReference type="EMBL" id="BDG04431.1"/>
    </source>
</evidence>
<evidence type="ECO:0000256" key="2">
    <source>
        <dbReference type="ARBA" id="ARBA00005967"/>
    </source>
</evidence>
<evidence type="ECO:0000256" key="4">
    <source>
        <dbReference type="ARBA" id="ARBA00022516"/>
    </source>
</evidence>
<keyword evidence="13" id="KW-0594">Phospholipid biosynthesis</keyword>
<keyword evidence="12 15" id="KW-0472">Membrane</keyword>
<evidence type="ECO:0000256" key="8">
    <source>
        <dbReference type="ARBA" id="ARBA00022777"/>
    </source>
</evidence>
<dbReference type="PANTHER" id="PTHR34299:SF1">
    <property type="entry name" value="DIACYLGLYCEROL KINASE"/>
    <property type="match status" value="1"/>
</dbReference>
<reference evidence="17" key="1">
    <citation type="journal article" date="2022" name="Int. J. Syst. Evol. Microbiol.">
        <title>Anaeromyxobacter oryzae sp. nov., Anaeromyxobacter diazotrophicus sp. nov. and Anaeromyxobacter paludicola sp. nov., isolated from paddy soils.</title>
        <authorList>
            <person name="Itoh H."/>
            <person name="Xu Z."/>
            <person name="Mise K."/>
            <person name="Masuda Y."/>
            <person name="Ushijima N."/>
            <person name="Hayakawa C."/>
            <person name="Shiratori Y."/>
            <person name="Senoo K."/>
        </authorList>
    </citation>
    <scope>NUCLEOTIDE SEQUENCE [LARGE SCALE GENOMIC DNA]</scope>
    <source>
        <strain evidence="17">Red232</strain>
    </source>
</reference>
<keyword evidence="4" id="KW-0444">Lipid biosynthesis</keyword>
<dbReference type="CDD" id="cd14263">
    <property type="entry name" value="DAGK_IM_like"/>
    <property type="match status" value="1"/>
</dbReference>
<gene>
    <name evidence="16" type="ORF">AMOR_34270</name>
</gene>
<evidence type="ECO:0000256" key="1">
    <source>
        <dbReference type="ARBA" id="ARBA00004651"/>
    </source>
</evidence>
<keyword evidence="6 15" id="KW-0812">Transmembrane</keyword>
<evidence type="ECO:0000256" key="10">
    <source>
        <dbReference type="ARBA" id="ARBA00022989"/>
    </source>
</evidence>
<dbReference type="Pfam" id="PF01219">
    <property type="entry name" value="DAGK_prokar"/>
    <property type="match status" value="1"/>
</dbReference>
<dbReference type="Gene3D" id="1.10.287.3610">
    <property type="match status" value="1"/>
</dbReference>
<dbReference type="PANTHER" id="PTHR34299">
    <property type="entry name" value="DIACYLGLYCEROL KINASE"/>
    <property type="match status" value="1"/>
</dbReference>
<comment type="similarity">
    <text evidence="2">Belongs to the bacterial diacylglycerol kinase family.</text>
</comment>
<keyword evidence="8" id="KW-0418">Kinase</keyword>
<proteinExistence type="inferred from homology"/>
<evidence type="ECO:0000313" key="17">
    <source>
        <dbReference type="Proteomes" id="UP001162891"/>
    </source>
</evidence>
<sequence length="213" mass="20724">MPEPAPHARPPGAPPPKGAHGILRSFAWAWTGLAETALRERNLRVQLAAGVLVSCFAAVAPLAPVERALLLLCAAAVIAAEAANSALEAVVDLAAPGVDERARIAKDAAAGAVLAFAAGTAVALLAIGLPALPALRARGGALVVPAAAALGVAAATGALPSPGRRGRVIDVALAVGGVAGLVPVARAAEAPAGVLAAALLLALGADAARRRGR</sequence>
<evidence type="ECO:0000256" key="9">
    <source>
        <dbReference type="ARBA" id="ARBA00022840"/>
    </source>
</evidence>
<keyword evidence="17" id="KW-1185">Reference proteome</keyword>
<dbReference type="RefSeq" id="WP_248352800.1">
    <property type="nucleotide sequence ID" value="NZ_AP025591.1"/>
</dbReference>
<keyword evidence="3" id="KW-1003">Cell membrane</keyword>
<dbReference type="EMBL" id="AP025591">
    <property type="protein sequence ID" value="BDG04431.1"/>
    <property type="molecule type" value="Genomic_DNA"/>
</dbReference>
<protein>
    <recommendedName>
        <fullName evidence="18">Diacylglycerol kinase</fullName>
    </recommendedName>
</protein>
<feature type="transmembrane region" description="Helical" evidence="15">
    <location>
        <begin position="141"/>
        <end position="161"/>
    </location>
</feature>
<dbReference type="Proteomes" id="UP001162891">
    <property type="component" value="Chromosome"/>
</dbReference>
<keyword evidence="9" id="KW-0067">ATP-binding</keyword>
<evidence type="ECO:0008006" key="18">
    <source>
        <dbReference type="Google" id="ProtNLM"/>
    </source>
</evidence>
<keyword evidence="10 15" id="KW-1133">Transmembrane helix</keyword>
<dbReference type="InterPro" id="IPR036945">
    <property type="entry name" value="DAGK_sf"/>
</dbReference>
<evidence type="ECO:0000256" key="7">
    <source>
        <dbReference type="ARBA" id="ARBA00022741"/>
    </source>
</evidence>
<comment type="subcellular location">
    <subcellularLocation>
        <location evidence="1">Cell membrane</location>
        <topology evidence="1">Multi-pass membrane protein</topology>
    </subcellularLocation>
</comment>
<evidence type="ECO:0000256" key="12">
    <source>
        <dbReference type="ARBA" id="ARBA00023136"/>
    </source>
</evidence>
<organism evidence="16 17">
    <name type="scientific">Anaeromyxobacter oryzae</name>
    <dbReference type="NCBI Taxonomy" id="2918170"/>
    <lineage>
        <taxon>Bacteria</taxon>
        <taxon>Pseudomonadati</taxon>
        <taxon>Myxococcota</taxon>
        <taxon>Myxococcia</taxon>
        <taxon>Myxococcales</taxon>
        <taxon>Cystobacterineae</taxon>
        <taxon>Anaeromyxobacteraceae</taxon>
        <taxon>Anaeromyxobacter</taxon>
    </lineage>
</organism>
<evidence type="ECO:0000256" key="6">
    <source>
        <dbReference type="ARBA" id="ARBA00022692"/>
    </source>
</evidence>
<keyword evidence="5" id="KW-0808">Transferase</keyword>
<evidence type="ECO:0000256" key="11">
    <source>
        <dbReference type="ARBA" id="ARBA00023098"/>
    </source>
</evidence>
<accession>A0ABN6MU26</accession>
<feature type="transmembrane region" description="Helical" evidence="15">
    <location>
        <begin position="108"/>
        <end position="129"/>
    </location>
</feature>